<dbReference type="Proteomes" id="UP000078116">
    <property type="component" value="Unassembled WGS sequence"/>
</dbReference>
<accession>A0A1A9N6U7</accession>
<dbReference type="AlphaFoldDB" id="A0A1A9N6U7"/>
<sequence>MCFKRAAPRETNGTTGAPHAAKPGTWCGGQTAIKAEPTTSGEKTVGGSTERADLLLEWLGV</sequence>
<dbReference type="EMBL" id="LXJZ01000070">
    <property type="protein sequence ID" value="OAJ61975.1"/>
    <property type="molecule type" value="Genomic_DNA"/>
</dbReference>
<evidence type="ECO:0000313" key="4">
    <source>
        <dbReference type="Proteomes" id="UP000077961"/>
    </source>
</evidence>
<dbReference type="STRING" id="1462993.A6V36_22900"/>
<dbReference type="Proteomes" id="UP000077961">
    <property type="component" value="Unassembled WGS sequence"/>
</dbReference>
<evidence type="ECO:0000313" key="5">
    <source>
        <dbReference type="Proteomes" id="UP000078116"/>
    </source>
</evidence>
<protein>
    <submittedName>
        <fullName evidence="2">Uncharacterized protein</fullName>
    </submittedName>
</protein>
<dbReference type="EMBL" id="LXKA01000276">
    <property type="protein sequence ID" value="OAJ59336.1"/>
    <property type="molecule type" value="Genomic_DNA"/>
</dbReference>
<proteinExistence type="predicted"/>
<organism evidence="2 5">
    <name type="scientific">Paraburkholderia ginsengiterrae</name>
    <dbReference type="NCBI Taxonomy" id="1462993"/>
    <lineage>
        <taxon>Bacteria</taxon>
        <taxon>Pseudomonadati</taxon>
        <taxon>Pseudomonadota</taxon>
        <taxon>Betaproteobacteria</taxon>
        <taxon>Burkholderiales</taxon>
        <taxon>Burkholderiaceae</taxon>
        <taxon>Paraburkholderia</taxon>
    </lineage>
</organism>
<feature type="region of interest" description="Disordered" evidence="1">
    <location>
        <begin position="1"/>
        <end position="48"/>
    </location>
</feature>
<evidence type="ECO:0000313" key="3">
    <source>
        <dbReference type="EMBL" id="OAJ61975.1"/>
    </source>
</evidence>
<keyword evidence="4" id="KW-1185">Reference proteome</keyword>
<comment type="caution">
    <text evidence="2">The sequence shown here is derived from an EMBL/GenBank/DDBJ whole genome shotgun (WGS) entry which is preliminary data.</text>
</comment>
<gene>
    <name evidence="3" type="ORF">A6V36_22900</name>
    <name evidence="2" type="ORF">A6V37_27610</name>
</gene>
<evidence type="ECO:0000313" key="2">
    <source>
        <dbReference type="EMBL" id="OAJ59336.1"/>
    </source>
</evidence>
<reference evidence="4 5" key="1">
    <citation type="submission" date="2016-04" db="EMBL/GenBank/DDBJ databases">
        <title>Reclassification of Paraburkholderia panaciterrae (Farh et al. 2015) Dobritsa &amp; Samadpour 2016 as a later homotypic synonym of Paraburkholderia ginsengiterrae (Farh et al. 2015) Dobritsa &amp; Samadpour 2016.</title>
        <authorList>
            <person name="Dobritsa A.P."/>
            <person name="Kutumbaka K."/>
            <person name="Samadpour M."/>
        </authorList>
    </citation>
    <scope>NUCLEOTIDE SEQUENCE [LARGE SCALE GENOMIC DNA]</scope>
    <source>
        <strain evidence="2 5">DCY85</strain>
        <strain evidence="3 4">DCY85-1</strain>
    </source>
</reference>
<evidence type="ECO:0000256" key="1">
    <source>
        <dbReference type="SAM" id="MobiDB-lite"/>
    </source>
</evidence>
<name>A0A1A9N6U7_9BURK</name>